<reference evidence="8" key="2">
    <citation type="submission" date="2020-05" db="EMBL/GenBank/DDBJ databases">
        <authorList>
            <person name="Kim H.-S."/>
            <person name="Proctor R.H."/>
            <person name="Brown D.W."/>
        </authorList>
    </citation>
    <scope>NUCLEOTIDE SEQUENCE</scope>
    <source>
        <strain evidence="8">NRRL 20472</strain>
    </source>
</reference>
<keyword evidence="3" id="KW-0378">Hydrolase</keyword>
<keyword evidence="4" id="KW-0547">Nucleotide-binding</keyword>
<dbReference type="GO" id="GO:0008380">
    <property type="term" value="P:RNA splicing"/>
    <property type="evidence" value="ECO:0007669"/>
    <property type="project" value="UniProtKB-KW"/>
</dbReference>
<gene>
    <name evidence="8" type="ORF">FSARC_10415</name>
</gene>
<keyword evidence="5" id="KW-0508">mRNA splicing</keyword>
<dbReference type="Gene3D" id="3.40.50.300">
    <property type="entry name" value="P-loop containing nucleotide triphosphate hydrolases"/>
    <property type="match status" value="1"/>
</dbReference>
<dbReference type="InterPro" id="IPR011545">
    <property type="entry name" value="DEAD/DEAH_box_helicase_dom"/>
</dbReference>
<sequence length="187" mass="21212">MRQEFLDVYQKNQVIVLSGETGSGKTTQVPQFVLYDEWEGDGKIACTQPRGLAATSVADRTAKEMDVQVGEEVGYVVRFDRKVDQKQTRLAYVTDGVLLQISKKDPDFKLYACIIIDEAHERTLATDVLLALLKRAVSRRPDLKIIVMLATLNAAKFVNYFGMGRRGDASWNYLYRLRNETFEHTLG</sequence>
<dbReference type="PROSITE" id="PS00690">
    <property type="entry name" value="DEAH_ATP_HELICASE"/>
    <property type="match status" value="1"/>
</dbReference>
<dbReference type="EC" id="3.6.4.13" evidence="1"/>
<evidence type="ECO:0000256" key="3">
    <source>
        <dbReference type="ARBA" id="ARBA00022801"/>
    </source>
</evidence>
<dbReference type="InterPro" id="IPR002464">
    <property type="entry name" value="DNA/RNA_helicase_DEAH_CS"/>
</dbReference>
<dbReference type="InterPro" id="IPR027417">
    <property type="entry name" value="P-loop_NTPase"/>
</dbReference>
<organism evidence="8 9">
    <name type="scientific">Fusarium sarcochroum</name>
    <dbReference type="NCBI Taxonomy" id="1208366"/>
    <lineage>
        <taxon>Eukaryota</taxon>
        <taxon>Fungi</taxon>
        <taxon>Dikarya</taxon>
        <taxon>Ascomycota</taxon>
        <taxon>Pezizomycotina</taxon>
        <taxon>Sordariomycetes</taxon>
        <taxon>Hypocreomycetidae</taxon>
        <taxon>Hypocreales</taxon>
        <taxon>Nectriaceae</taxon>
        <taxon>Fusarium</taxon>
        <taxon>Fusarium lateritium species complex</taxon>
    </lineage>
</organism>
<reference evidence="8" key="1">
    <citation type="journal article" date="2020" name="BMC Genomics">
        <title>Correction to: Identification and distribution of gene clusters required for synthesis of sphingolipid metabolism inhibitors in diverse species of the filamentous fungus Fusarium.</title>
        <authorList>
            <person name="Kim H.S."/>
            <person name="Lohmar J.M."/>
            <person name="Busman M."/>
            <person name="Brown D.W."/>
            <person name="Naumann T.A."/>
            <person name="Divon H.H."/>
            <person name="Lysoe E."/>
            <person name="Uhlig S."/>
            <person name="Proctor R.H."/>
        </authorList>
    </citation>
    <scope>NUCLEOTIDE SEQUENCE</scope>
    <source>
        <strain evidence="8">NRRL 20472</strain>
    </source>
</reference>
<proteinExistence type="predicted"/>
<evidence type="ECO:0000313" key="9">
    <source>
        <dbReference type="Proteomes" id="UP000622797"/>
    </source>
</evidence>
<protein>
    <recommendedName>
        <fullName evidence="1">RNA helicase</fullName>
        <ecNumber evidence="1">3.6.4.13</ecNumber>
    </recommendedName>
</protein>
<evidence type="ECO:0000256" key="5">
    <source>
        <dbReference type="ARBA" id="ARBA00023187"/>
    </source>
</evidence>
<evidence type="ECO:0000256" key="2">
    <source>
        <dbReference type="ARBA" id="ARBA00022664"/>
    </source>
</evidence>
<evidence type="ECO:0000313" key="8">
    <source>
        <dbReference type="EMBL" id="KAF4960673.1"/>
    </source>
</evidence>
<dbReference type="GO" id="GO:0006397">
    <property type="term" value="P:mRNA processing"/>
    <property type="evidence" value="ECO:0007669"/>
    <property type="project" value="UniProtKB-KW"/>
</dbReference>
<keyword evidence="9" id="KW-1185">Reference proteome</keyword>
<comment type="catalytic activity">
    <reaction evidence="6">
        <text>ATP + H2O = ADP + phosphate + H(+)</text>
        <dbReference type="Rhea" id="RHEA:13065"/>
        <dbReference type="ChEBI" id="CHEBI:15377"/>
        <dbReference type="ChEBI" id="CHEBI:15378"/>
        <dbReference type="ChEBI" id="CHEBI:30616"/>
        <dbReference type="ChEBI" id="CHEBI:43474"/>
        <dbReference type="ChEBI" id="CHEBI:456216"/>
        <dbReference type="EC" id="3.6.4.13"/>
    </reaction>
</comment>
<dbReference type="GO" id="GO:0005681">
    <property type="term" value="C:spliceosomal complex"/>
    <property type="evidence" value="ECO:0007669"/>
    <property type="project" value="TreeGrafter"/>
</dbReference>
<dbReference type="PANTHER" id="PTHR18934:SF109">
    <property type="entry name" value="ATP-DEPENDENT RNA HELICASE DHX15 HOMOLOG"/>
    <property type="match status" value="1"/>
</dbReference>
<dbReference type="SMART" id="SM00487">
    <property type="entry name" value="DEXDc"/>
    <property type="match status" value="1"/>
</dbReference>
<dbReference type="GO" id="GO:0016787">
    <property type="term" value="F:hydrolase activity"/>
    <property type="evidence" value="ECO:0007669"/>
    <property type="project" value="UniProtKB-KW"/>
</dbReference>
<comment type="caution">
    <text evidence="8">The sequence shown here is derived from an EMBL/GenBank/DDBJ whole genome shotgun (WGS) entry which is preliminary data.</text>
</comment>
<dbReference type="GO" id="GO:0003723">
    <property type="term" value="F:RNA binding"/>
    <property type="evidence" value="ECO:0007669"/>
    <property type="project" value="TreeGrafter"/>
</dbReference>
<dbReference type="OrthoDB" id="5104517at2759"/>
<dbReference type="PROSITE" id="PS51192">
    <property type="entry name" value="HELICASE_ATP_BIND_1"/>
    <property type="match status" value="1"/>
</dbReference>
<evidence type="ECO:0000256" key="6">
    <source>
        <dbReference type="ARBA" id="ARBA00047984"/>
    </source>
</evidence>
<dbReference type="EMBL" id="JABEXW010000628">
    <property type="protein sequence ID" value="KAF4960673.1"/>
    <property type="molecule type" value="Genomic_DNA"/>
</dbReference>
<dbReference type="SUPFAM" id="SSF52540">
    <property type="entry name" value="P-loop containing nucleoside triphosphate hydrolases"/>
    <property type="match status" value="1"/>
</dbReference>
<dbReference type="AlphaFoldDB" id="A0A8H4TMD6"/>
<dbReference type="Proteomes" id="UP000622797">
    <property type="component" value="Unassembled WGS sequence"/>
</dbReference>
<dbReference type="InterPro" id="IPR014001">
    <property type="entry name" value="Helicase_ATP-bd"/>
</dbReference>
<keyword evidence="4" id="KW-0347">Helicase</keyword>
<dbReference type="PANTHER" id="PTHR18934">
    <property type="entry name" value="ATP-DEPENDENT RNA HELICASE"/>
    <property type="match status" value="1"/>
</dbReference>
<keyword evidence="4" id="KW-0067">ATP-binding</keyword>
<dbReference type="GO" id="GO:0005524">
    <property type="term" value="F:ATP binding"/>
    <property type="evidence" value="ECO:0007669"/>
    <property type="project" value="InterPro"/>
</dbReference>
<accession>A0A8H4TMD6</accession>
<keyword evidence="2" id="KW-0507">mRNA processing</keyword>
<evidence type="ECO:0000256" key="4">
    <source>
        <dbReference type="ARBA" id="ARBA00022806"/>
    </source>
</evidence>
<dbReference type="Pfam" id="PF00270">
    <property type="entry name" value="DEAD"/>
    <property type="match status" value="1"/>
</dbReference>
<feature type="domain" description="Helicase ATP-binding" evidence="7">
    <location>
        <begin position="6"/>
        <end position="170"/>
    </location>
</feature>
<name>A0A8H4TMD6_9HYPO</name>
<evidence type="ECO:0000256" key="1">
    <source>
        <dbReference type="ARBA" id="ARBA00012552"/>
    </source>
</evidence>
<dbReference type="GO" id="GO:0003724">
    <property type="term" value="F:RNA helicase activity"/>
    <property type="evidence" value="ECO:0007669"/>
    <property type="project" value="UniProtKB-EC"/>
</dbReference>
<evidence type="ECO:0000259" key="7">
    <source>
        <dbReference type="PROSITE" id="PS51192"/>
    </source>
</evidence>
<dbReference type="CDD" id="cd17917">
    <property type="entry name" value="DEXHc_RHA-like"/>
    <property type="match status" value="1"/>
</dbReference>